<dbReference type="Pfam" id="PF03830">
    <property type="entry name" value="PTSIIB_sorb"/>
    <property type="match status" value="1"/>
</dbReference>
<evidence type="ECO:0000313" key="22">
    <source>
        <dbReference type="Proteomes" id="UP000516404"/>
    </source>
</evidence>
<dbReference type="NCBIfam" id="TIGR00824">
    <property type="entry name" value="EIIA-man"/>
    <property type="match status" value="1"/>
</dbReference>
<dbReference type="EMBL" id="CP061539">
    <property type="protein sequence ID" value="QNV37807.1"/>
    <property type="molecule type" value="Genomic_DNA"/>
</dbReference>
<sequence length="339" mass="35674">MVTIIVAAHGESAPALLATARMILGNTENVHPVTFAPGEGPEDLIEKYRAIMSSAGDSTETLILVDLFGGSPYNAAARVAAEDSSVDVVSGVNVPMLIETISAASRKNATLASLVKKATTAGTKGVRSFQEIMNPPAQDASTSAAQSAAASAATTAQGSTAQSSTAQNAAATGNGTMTNVFTRIDSRLIHGQVAGNWANYIGPQTLIAASDSAAKDKIRKTLLLQVAPSHIKTNVLDIAKTGRVFKNPKYTGMKTMFVVEGPQDVLRLMDEGVEVKEVNVGGVTYRDGYAQLSEAVYASPEDIEAYKELDARGVKMTIQQLPNTGREDMMKKLKEKGLI</sequence>
<dbReference type="GO" id="GO:0016301">
    <property type="term" value="F:kinase activity"/>
    <property type="evidence" value="ECO:0007669"/>
    <property type="project" value="UniProtKB-KW"/>
</dbReference>
<evidence type="ECO:0000256" key="17">
    <source>
        <dbReference type="ARBA" id="ARBA00030229"/>
    </source>
</evidence>
<keyword evidence="10" id="KW-0597">Phosphoprotein</keyword>
<dbReference type="EC" id="2.7.1.191" evidence="5"/>
<evidence type="ECO:0000256" key="1">
    <source>
        <dbReference type="ARBA" id="ARBA00000514"/>
    </source>
</evidence>
<dbReference type="RefSeq" id="WP_190724622.1">
    <property type="nucleotide sequence ID" value="NZ_CP061539.1"/>
</dbReference>
<evidence type="ECO:0000256" key="13">
    <source>
        <dbReference type="ARBA" id="ARBA00022683"/>
    </source>
</evidence>
<dbReference type="InterPro" id="IPR004701">
    <property type="entry name" value="PTS_EIIA_man-typ"/>
</dbReference>
<dbReference type="Proteomes" id="UP000516404">
    <property type="component" value="Chromosome"/>
</dbReference>
<dbReference type="GO" id="GO:0009401">
    <property type="term" value="P:phosphoenolpyruvate-dependent sugar phosphotransferase system"/>
    <property type="evidence" value="ECO:0007669"/>
    <property type="project" value="UniProtKB-KW"/>
</dbReference>
<protein>
    <recommendedName>
        <fullName evidence="6">PTS system mannose-specific EIIAB component</fullName>
        <ecNumber evidence="5">2.7.1.191</ecNumber>
    </recommendedName>
    <alternativeName>
        <fullName evidence="18">EIIAB-Man</fullName>
    </alternativeName>
    <alternativeName>
        <fullName evidence="17">EIII-Man</fullName>
    </alternativeName>
</protein>
<organism evidence="21 22">
    <name type="scientific">Rothia terrae</name>
    <dbReference type="NCBI Taxonomy" id="396015"/>
    <lineage>
        <taxon>Bacteria</taxon>
        <taxon>Bacillati</taxon>
        <taxon>Actinomycetota</taxon>
        <taxon>Actinomycetes</taxon>
        <taxon>Micrococcales</taxon>
        <taxon>Micrococcaceae</taxon>
        <taxon>Rothia</taxon>
    </lineage>
</organism>
<evidence type="ECO:0000256" key="11">
    <source>
        <dbReference type="ARBA" id="ARBA00022597"/>
    </source>
</evidence>
<reference evidence="21 22" key="1">
    <citation type="submission" date="2020-09" db="EMBL/GenBank/DDBJ databases">
        <title>Investigation of environmental microbes.</title>
        <authorList>
            <person name="Ou Y."/>
            <person name="Kang Q."/>
        </authorList>
    </citation>
    <scope>NUCLEOTIDE SEQUENCE [LARGE SCALE GENOMIC DNA]</scope>
    <source>
        <strain evidence="21 22">KJZ-14</strain>
    </source>
</reference>
<comment type="catalytic activity">
    <reaction evidence="1">
        <text>D-mannose(out) + N(pros)-phospho-L-histidyl-[protein] = D-mannose 6-phosphate(in) + L-histidyl-[protein]</text>
        <dbReference type="Rhea" id="RHEA:49232"/>
        <dbReference type="Rhea" id="RHEA-COMP:9745"/>
        <dbReference type="Rhea" id="RHEA-COMP:9746"/>
        <dbReference type="ChEBI" id="CHEBI:4208"/>
        <dbReference type="ChEBI" id="CHEBI:29979"/>
        <dbReference type="ChEBI" id="CHEBI:58735"/>
        <dbReference type="ChEBI" id="CHEBI:64837"/>
        <dbReference type="EC" id="2.7.1.191"/>
    </reaction>
</comment>
<evidence type="ECO:0000256" key="7">
    <source>
        <dbReference type="ARBA" id="ARBA00022448"/>
    </source>
</evidence>
<gene>
    <name evidence="21" type="primary">manX</name>
    <name evidence="21" type="ORF">IDM49_00375</name>
</gene>
<evidence type="ECO:0000256" key="15">
    <source>
        <dbReference type="ARBA" id="ARBA00023136"/>
    </source>
</evidence>
<comment type="subunit">
    <text evidence="4">Homodimer.</text>
</comment>
<dbReference type="InterPro" id="IPR013789">
    <property type="entry name" value="PTS_EIIA_man"/>
</dbReference>
<keyword evidence="8" id="KW-1003">Cell membrane</keyword>
<dbReference type="PROSITE" id="PS51096">
    <property type="entry name" value="PTS_EIIA_TYPE_4"/>
    <property type="match status" value="1"/>
</dbReference>
<dbReference type="InterPro" id="IPR004720">
    <property type="entry name" value="PTS_IIB_sorbose-sp"/>
</dbReference>
<dbReference type="GO" id="GO:0005886">
    <property type="term" value="C:plasma membrane"/>
    <property type="evidence" value="ECO:0007669"/>
    <property type="project" value="UniProtKB-SubCell"/>
</dbReference>
<dbReference type="InterPro" id="IPR036667">
    <property type="entry name" value="PTS_IIB_sorbose-sp_sf"/>
</dbReference>
<name>A0A7H2BDR1_9MICC</name>
<keyword evidence="13" id="KW-0598">Phosphotransferase system</keyword>
<dbReference type="KEGG" id="rter:IDM49_00375"/>
<dbReference type="InterPro" id="IPR051471">
    <property type="entry name" value="Bacterial_PTS_sugar_comp"/>
</dbReference>
<evidence type="ECO:0000256" key="6">
    <source>
        <dbReference type="ARBA" id="ARBA00021685"/>
    </source>
</evidence>
<dbReference type="SUPFAM" id="SSF52728">
    <property type="entry name" value="PTS IIb component"/>
    <property type="match status" value="1"/>
</dbReference>
<keyword evidence="14" id="KW-0418">Kinase</keyword>
<evidence type="ECO:0000256" key="5">
    <source>
        <dbReference type="ARBA" id="ARBA00011929"/>
    </source>
</evidence>
<comment type="subcellular location">
    <subcellularLocation>
        <location evidence="2">Cell membrane</location>
    </subcellularLocation>
    <subcellularLocation>
        <location evidence="3">Cytoplasm</location>
    </subcellularLocation>
</comment>
<evidence type="ECO:0000259" key="19">
    <source>
        <dbReference type="PROSITE" id="PS51096"/>
    </source>
</evidence>
<dbReference type="PROSITE" id="PS51101">
    <property type="entry name" value="PTS_EIIB_TYPE_4"/>
    <property type="match status" value="1"/>
</dbReference>
<evidence type="ECO:0000259" key="20">
    <source>
        <dbReference type="PROSITE" id="PS51101"/>
    </source>
</evidence>
<comment type="function">
    <text evidence="16">The phosphoenolpyruvate-dependent sugar phosphotransferase system (sugar PTS), a major carbohydrate active transport system, catalyzes the phosphorylation of incoming sugar substrates concomitantly with their translocation across the cell membrane. The enzyme II ManXYZ PTS system is involved in mannose transport.</text>
</comment>
<dbReference type="InterPro" id="IPR036662">
    <property type="entry name" value="PTS_EIIA_man-typ_sf"/>
</dbReference>
<dbReference type="Gene3D" id="3.40.50.510">
    <property type="entry name" value="Phosphotransferase system, mannose-type IIA component"/>
    <property type="match status" value="1"/>
</dbReference>
<feature type="domain" description="PTS EIIA type-4" evidence="19">
    <location>
        <begin position="1"/>
        <end position="126"/>
    </location>
</feature>
<keyword evidence="15" id="KW-0472">Membrane</keyword>
<evidence type="ECO:0000256" key="10">
    <source>
        <dbReference type="ARBA" id="ARBA00022553"/>
    </source>
</evidence>
<feature type="domain" description="PTS EIIB type-4" evidence="20">
    <location>
        <begin position="175"/>
        <end position="339"/>
    </location>
</feature>
<dbReference type="Pfam" id="PF03610">
    <property type="entry name" value="EIIA-man"/>
    <property type="match status" value="1"/>
</dbReference>
<keyword evidence="22" id="KW-1185">Reference proteome</keyword>
<evidence type="ECO:0000256" key="18">
    <source>
        <dbReference type="ARBA" id="ARBA00032197"/>
    </source>
</evidence>
<dbReference type="InterPro" id="IPR033887">
    <property type="entry name" value="PTS_IIA_man"/>
</dbReference>
<evidence type="ECO:0000256" key="14">
    <source>
        <dbReference type="ARBA" id="ARBA00022777"/>
    </source>
</evidence>
<dbReference type="GO" id="GO:0005737">
    <property type="term" value="C:cytoplasm"/>
    <property type="evidence" value="ECO:0007669"/>
    <property type="project" value="UniProtKB-SubCell"/>
</dbReference>
<evidence type="ECO:0000256" key="2">
    <source>
        <dbReference type="ARBA" id="ARBA00004236"/>
    </source>
</evidence>
<dbReference type="AlphaFoldDB" id="A0A7H2BDR1"/>
<dbReference type="SUPFAM" id="SSF53062">
    <property type="entry name" value="PTS system fructose IIA component-like"/>
    <property type="match status" value="1"/>
</dbReference>
<evidence type="ECO:0000313" key="21">
    <source>
        <dbReference type="EMBL" id="QNV37807.1"/>
    </source>
</evidence>
<evidence type="ECO:0000256" key="16">
    <source>
        <dbReference type="ARBA" id="ARBA00023757"/>
    </source>
</evidence>
<dbReference type="PANTHER" id="PTHR33799:SF1">
    <property type="entry name" value="PTS SYSTEM MANNOSE-SPECIFIC EIIAB COMPONENT-RELATED"/>
    <property type="match status" value="1"/>
</dbReference>
<dbReference type="CDD" id="cd00006">
    <property type="entry name" value="PTS_IIA_man"/>
    <property type="match status" value="1"/>
</dbReference>
<evidence type="ECO:0000256" key="12">
    <source>
        <dbReference type="ARBA" id="ARBA00022679"/>
    </source>
</evidence>
<evidence type="ECO:0000256" key="4">
    <source>
        <dbReference type="ARBA" id="ARBA00011738"/>
    </source>
</evidence>
<evidence type="ECO:0000256" key="9">
    <source>
        <dbReference type="ARBA" id="ARBA00022490"/>
    </source>
</evidence>
<proteinExistence type="predicted"/>
<keyword evidence="9" id="KW-0963">Cytoplasm</keyword>
<dbReference type="Gene3D" id="3.40.35.10">
    <property type="entry name" value="Phosphotransferase system, sorbose subfamily IIB component"/>
    <property type="match status" value="1"/>
</dbReference>
<keyword evidence="12" id="KW-0808">Transferase</keyword>
<accession>A0A7H2BDR1</accession>
<evidence type="ECO:0000256" key="3">
    <source>
        <dbReference type="ARBA" id="ARBA00004496"/>
    </source>
</evidence>
<dbReference type="CDD" id="cd00001">
    <property type="entry name" value="PTS_IIB_man"/>
    <property type="match status" value="1"/>
</dbReference>
<dbReference type="PANTHER" id="PTHR33799">
    <property type="entry name" value="PTS PERMEASE-RELATED-RELATED"/>
    <property type="match status" value="1"/>
</dbReference>
<evidence type="ECO:0000256" key="8">
    <source>
        <dbReference type="ARBA" id="ARBA00022475"/>
    </source>
</evidence>
<keyword evidence="11" id="KW-0762">Sugar transport</keyword>
<keyword evidence="7" id="KW-0813">Transport</keyword>
<dbReference type="GeneID" id="96622677"/>
<dbReference type="GO" id="GO:0008982">
    <property type="term" value="F:protein-N(PI)-phosphohistidine-sugar phosphotransferase activity"/>
    <property type="evidence" value="ECO:0007669"/>
    <property type="project" value="InterPro"/>
</dbReference>